<dbReference type="EMBL" id="CYXV01000001">
    <property type="protein sequence ID" value="CUM70393.1"/>
    <property type="molecule type" value="Genomic_DNA"/>
</dbReference>
<reference evidence="6 7" key="1">
    <citation type="submission" date="2015-09" db="EMBL/GenBank/DDBJ databases">
        <authorList>
            <consortium name="Pathogen Informatics"/>
        </authorList>
    </citation>
    <scope>NUCLEOTIDE SEQUENCE [LARGE SCALE GENOMIC DNA]</scope>
    <source>
        <strain evidence="6 7">2789STDY5608863</strain>
    </source>
</reference>
<feature type="transmembrane region" description="Helical" evidence="5">
    <location>
        <begin position="138"/>
        <end position="158"/>
    </location>
</feature>
<dbReference type="PANTHER" id="PTHR35529">
    <property type="entry name" value="MANGANESE EFFLUX PUMP MNTP-RELATED"/>
    <property type="match status" value="1"/>
</dbReference>
<gene>
    <name evidence="6" type="ORF">ERS852420_00120</name>
</gene>
<protein>
    <submittedName>
        <fullName evidence="6">Putative sporulation protein YtaF</fullName>
    </submittedName>
</protein>
<feature type="transmembrane region" description="Helical" evidence="5">
    <location>
        <begin position="112"/>
        <end position="132"/>
    </location>
</feature>
<evidence type="ECO:0000313" key="7">
    <source>
        <dbReference type="Proteomes" id="UP000095495"/>
    </source>
</evidence>
<name>A0A173QXQ2_9FIRM</name>
<dbReference type="PANTHER" id="PTHR35529:SF1">
    <property type="entry name" value="MANGANESE EFFLUX PUMP MNTP-RELATED"/>
    <property type="match status" value="1"/>
</dbReference>
<evidence type="ECO:0000256" key="1">
    <source>
        <dbReference type="ARBA" id="ARBA00022475"/>
    </source>
</evidence>
<sequence>MDWMENLLIIAGVSLDIFAAMECQGSLVAKINKKNLTVICGIVALAQLITLYLGHFLSSLFCHYRSVPDEKLLGQIISMVIFMILGIRLMVKAIRNEHVEEHLEHHLGIRRFVRMACISGIYTLLTGIAFGFLETNVLMILIMIVVCTVAFVIGGIYTGYRVGYEAKTKVYIVGALLLWVAGLDVLFGRIL</sequence>
<dbReference type="Proteomes" id="UP000095495">
    <property type="component" value="Unassembled WGS sequence"/>
</dbReference>
<evidence type="ECO:0000256" key="3">
    <source>
        <dbReference type="ARBA" id="ARBA00022989"/>
    </source>
</evidence>
<keyword evidence="3 5" id="KW-1133">Transmembrane helix</keyword>
<evidence type="ECO:0000256" key="4">
    <source>
        <dbReference type="ARBA" id="ARBA00023136"/>
    </source>
</evidence>
<accession>A0A173QXQ2</accession>
<dbReference type="RefSeq" id="WP_055260687.1">
    <property type="nucleotide sequence ID" value="NZ_CYXV01000001.1"/>
</dbReference>
<dbReference type="InterPro" id="IPR003810">
    <property type="entry name" value="Mntp/YtaF"/>
</dbReference>
<feature type="transmembrane region" description="Helical" evidence="5">
    <location>
        <begin position="73"/>
        <end position="91"/>
    </location>
</feature>
<organism evidence="6 7">
    <name type="scientific">Roseburia faecis</name>
    <dbReference type="NCBI Taxonomy" id="301302"/>
    <lineage>
        <taxon>Bacteria</taxon>
        <taxon>Bacillati</taxon>
        <taxon>Bacillota</taxon>
        <taxon>Clostridia</taxon>
        <taxon>Lachnospirales</taxon>
        <taxon>Lachnospiraceae</taxon>
        <taxon>Roseburia</taxon>
    </lineage>
</organism>
<keyword evidence="2 5" id="KW-0812">Transmembrane</keyword>
<dbReference type="Pfam" id="PF02659">
    <property type="entry name" value="Mntp"/>
    <property type="match status" value="1"/>
</dbReference>
<proteinExistence type="predicted"/>
<keyword evidence="4 5" id="KW-0472">Membrane</keyword>
<evidence type="ECO:0000256" key="5">
    <source>
        <dbReference type="SAM" id="Phobius"/>
    </source>
</evidence>
<dbReference type="AlphaFoldDB" id="A0A173QXQ2"/>
<evidence type="ECO:0000313" key="6">
    <source>
        <dbReference type="EMBL" id="CUM70393.1"/>
    </source>
</evidence>
<feature type="transmembrane region" description="Helical" evidence="5">
    <location>
        <begin position="170"/>
        <end position="190"/>
    </location>
</feature>
<feature type="transmembrane region" description="Helical" evidence="5">
    <location>
        <begin position="35"/>
        <end position="53"/>
    </location>
</feature>
<keyword evidence="1" id="KW-1003">Cell membrane</keyword>
<evidence type="ECO:0000256" key="2">
    <source>
        <dbReference type="ARBA" id="ARBA00022692"/>
    </source>
</evidence>